<reference evidence="1" key="1">
    <citation type="submission" date="2014-12" db="EMBL/GenBank/DDBJ databases">
        <title>Insight into the proteome of Arion vulgaris.</title>
        <authorList>
            <person name="Aradska J."/>
            <person name="Bulat T."/>
            <person name="Smidak R."/>
            <person name="Sarate P."/>
            <person name="Gangsoo J."/>
            <person name="Sialana F."/>
            <person name="Bilban M."/>
            <person name="Lubec G."/>
        </authorList>
    </citation>
    <scope>NUCLEOTIDE SEQUENCE</scope>
    <source>
        <tissue evidence="1">Skin</tissue>
    </source>
</reference>
<dbReference type="EMBL" id="HACG01010188">
    <property type="protein sequence ID" value="CEK57053.1"/>
    <property type="molecule type" value="Transcribed_RNA"/>
</dbReference>
<name>A0A0B6YLG2_9EUPU</name>
<protein>
    <submittedName>
        <fullName evidence="1">Uncharacterized protein</fullName>
    </submittedName>
</protein>
<sequence length="109" mass="12418">RKCVSSSESSGESEKNIYADPYYVSDVVSNSSTASKYYARSDITYAKPVVYSTYLNPSFSEDAYDSWKRQEQNVSERLYDSPWTKPRGHDSQLEAADFQWSQTSIQTLG</sequence>
<accession>A0A0B6YLG2</accession>
<gene>
    <name evidence="1" type="primary">ORF29180</name>
</gene>
<feature type="non-terminal residue" evidence="1">
    <location>
        <position position="1"/>
    </location>
</feature>
<proteinExistence type="predicted"/>
<feature type="non-terminal residue" evidence="1">
    <location>
        <position position="109"/>
    </location>
</feature>
<organism evidence="1">
    <name type="scientific">Arion vulgaris</name>
    <dbReference type="NCBI Taxonomy" id="1028688"/>
    <lineage>
        <taxon>Eukaryota</taxon>
        <taxon>Metazoa</taxon>
        <taxon>Spiralia</taxon>
        <taxon>Lophotrochozoa</taxon>
        <taxon>Mollusca</taxon>
        <taxon>Gastropoda</taxon>
        <taxon>Heterobranchia</taxon>
        <taxon>Euthyneura</taxon>
        <taxon>Panpulmonata</taxon>
        <taxon>Eupulmonata</taxon>
        <taxon>Stylommatophora</taxon>
        <taxon>Helicina</taxon>
        <taxon>Arionoidea</taxon>
        <taxon>Arionidae</taxon>
        <taxon>Arion</taxon>
    </lineage>
</organism>
<dbReference type="AlphaFoldDB" id="A0A0B6YLG2"/>
<evidence type="ECO:0000313" key="1">
    <source>
        <dbReference type="EMBL" id="CEK57053.1"/>
    </source>
</evidence>